<dbReference type="AlphaFoldDB" id="A0A6U2FGV5"/>
<feature type="region of interest" description="Disordered" evidence="1">
    <location>
        <begin position="1"/>
        <end position="26"/>
    </location>
</feature>
<accession>A0A6U2FGV5</accession>
<dbReference type="InterPro" id="IPR057428">
    <property type="entry name" value="EFHB_EF-hand_C"/>
</dbReference>
<gene>
    <name evidence="3" type="ORF">HAND1043_LOCUS11466</name>
</gene>
<organism evidence="3">
    <name type="scientific">Hemiselmis andersenii</name>
    <name type="common">Cryptophyte alga</name>
    <dbReference type="NCBI Taxonomy" id="464988"/>
    <lineage>
        <taxon>Eukaryota</taxon>
        <taxon>Cryptophyceae</taxon>
        <taxon>Cryptomonadales</taxon>
        <taxon>Hemiselmidaceae</taxon>
        <taxon>Hemiselmis</taxon>
    </lineage>
</organism>
<feature type="domain" description="EFHB C-terminal EF-hand" evidence="2">
    <location>
        <begin position="355"/>
        <end position="427"/>
    </location>
</feature>
<protein>
    <recommendedName>
        <fullName evidence="2">EFHB C-terminal EF-hand domain-containing protein</fullName>
    </recommendedName>
</protein>
<feature type="non-terminal residue" evidence="3">
    <location>
        <position position="433"/>
    </location>
</feature>
<reference evidence="3" key="1">
    <citation type="submission" date="2021-01" db="EMBL/GenBank/DDBJ databases">
        <authorList>
            <person name="Corre E."/>
            <person name="Pelletier E."/>
            <person name="Niang G."/>
            <person name="Scheremetjew M."/>
            <person name="Finn R."/>
            <person name="Kale V."/>
            <person name="Holt S."/>
            <person name="Cochrane G."/>
            <person name="Meng A."/>
            <person name="Brown T."/>
            <person name="Cohen L."/>
        </authorList>
    </citation>
    <scope>NUCLEOTIDE SEQUENCE</scope>
    <source>
        <strain evidence="3">CCMP441</strain>
    </source>
</reference>
<dbReference type="EMBL" id="HBFK01018568">
    <property type="protein sequence ID" value="CAD8744971.1"/>
    <property type="molecule type" value="Transcribed_RNA"/>
</dbReference>
<dbReference type="Pfam" id="PF25325">
    <property type="entry name" value="EF-hand_EFHB_C"/>
    <property type="match status" value="1"/>
</dbReference>
<evidence type="ECO:0000313" key="3">
    <source>
        <dbReference type="EMBL" id="CAD8744971.1"/>
    </source>
</evidence>
<proteinExistence type="predicted"/>
<evidence type="ECO:0000259" key="2">
    <source>
        <dbReference type="Pfam" id="PF25325"/>
    </source>
</evidence>
<name>A0A6U2FGV5_HEMAN</name>
<sequence>MSNTGKFRDSAPLLPAAGKTDAGGADSTAMCFTEQERPPTPDHIRRFRKSYTGAPGVRVKHWGAERDAAPRPGDFVFGIRGEKDAGVEHLLGGHLEPTTMQAYQMMRAEMCYESSKTEVLGKTLNRKYDWPDNVKGDPNFRFGVPGAGDTEPAIEVVFPPDAPSLQTTAEQTAMYKRSHGAYEPGEQRKRNYTWDKIGEGIDPGTHSFGGSSAIDYKQGVAKALNPDMEYASCVKPTAFMPKTVADFHKVRADDLGKVRNLGLGDHKLPADHIYGMSTQKFNDWGAKECLGGNYSIEEQMPDPDLGRSLRRGCAPDHVLTSDRVFGVPCVRSDIPPPKRSSVADSKNYGNEPGVKALIYPQTFAQRGVYEEDFLEGHTREALCDICVSSGMVENQARFDELYERARAMYGASPDDVLSVDAIRRALYQEVMAE</sequence>
<evidence type="ECO:0000256" key="1">
    <source>
        <dbReference type="SAM" id="MobiDB-lite"/>
    </source>
</evidence>